<reference evidence="9" key="1">
    <citation type="journal article" date="2019" name="Int. J. Syst. Evol. Microbiol.">
        <title>The Global Catalogue of Microorganisms (GCM) 10K type strain sequencing project: providing services to taxonomists for standard genome sequencing and annotation.</title>
        <authorList>
            <consortium name="The Broad Institute Genomics Platform"/>
            <consortium name="The Broad Institute Genome Sequencing Center for Infectious Disease"/>
            <person name="Wu L."/>
            <person name="Ma J."/>
        </authorList>
    </citation>
    <scope>NUCLEOTIDE SEQUENCE [LARGE SCALE GENOMIC DNA]</scope>
    <source>
        <strain evidence="9">CGMCC 4.7466</strain>
    </source>
</reference>
<dbReference type="PANTHER" id="PTHR43304:SF1">
    <property type="entry name" value="PAC DOMAIN-CONTAINING PROTEIN"/>
    <property type="match status" value="1"/>
</dbReference>
<dbReference type="EC" id="2.7.13.3" evidence="2"/>
<evidence type="ECO:0000256" key="5">
    <source>
        <dbReference type="ARBA" id="ARBA00022777"/>
    </source>
</evidence>
<name>A0ABV9T1D0_9BACT</name>
<dbReference type="InterPro" id="IPR035965">
    <property type="entry name" value="PAS-like_dom_sf"/>
</dbReference>
<evidence type="ECO:0000256" key="1">
    <source>
        <dbReference type="ARBA" id="ARBA00000085"/>
    </source>
</evidence>
<keyword evidence="4" id="KW-0808">Transferase</keyword>
<dbReference type="PANTHER" id="PTHR43304">
    <property type="entry name" value="PHYTOCHROME-LIKE PROTEIN CPH1"/>
    <property type="match status" value="1"/>
</dbReference>
<dbReference type="RefSeq" id="WP_377064985.1">
    <property type="nucleotide sequence ID" value="NZ_JBHSJJ010000006.1"/>
</dbReference>
<dbReference type="InterPro" id="IPR000014">
    <property type="entry name" value="PAS"/>
</dbReference>
<dbReference type="PROSITE" id="PS50109">
    <property type="entry name" value="HIS_KIN"/>
    <property type="match status" value="1"/>
</dbReference>
<dbReference type="Proteomes" id="UP001595818">
    <property type="component" value="Unassembled WGS sequence"/>
</dbReference>
<dbReference type="InterPro" id="IPR005467">
    <property type="entry name" value="His_kinase_dom"/>
</dbReference>
<dbReference type="InterPro" id="IPR003594">
    <property type="entry name" value="HATPase_dom"/>
</dbReference>
<keyword evidence="3" id="KW-0597">Phosphoprotein</keyword>
<evidence type="ECO:0000313" key="9">
    <source>
        <dbReference type="Proteomes" id="UP001595818"/>
    </source>
</evidence>
<dbReference type="SMART" id="SM00387">
    <property type="entry name" value="HATPase_c"/>
    <property type="match status" value="1"/>
</dbReference>
<evidence type="ECO:0000256" key="4">
    <source>
        <dbReference type="ARBA" id="ARBA00022679"/>
    </source>
</evidence>
<keyword evidence="5" id="KW-0418">Kinase</keyword>
<dbReference type="SMART" id="SM00091">
    <property type="entry name" value="PAS"/>
    <property type="match status" value="1"/>
</dbReference>
<organism evidence="8 9">
    <name type="scientific">Negadavirga shengliensis</name>
    <dbReference type="NCBI Taxonomy" id="1389218"/>
    <lineage>
        <taxon>Bacteria</taxon>
        <taxon>Pseudomonadati</taxon>
        <taxon>Bacteroidota</taxon>
        <taxon>Cytophagia</taxon>
        <taxon>Cytophagales</taxon>
        <taxon>Cyclobacteriaceae</taxon>
        <taxon>Negadavirga</taxon>
    </lineage>
</organism>
<evidence type="ECO:0000313" key="8">
    <source>
        <dbReference type="EMBL" id="MFC4872523.1"/>
    </source>
</evidence>
<sequence>MIGSLHELNNETSYDLGLFFELSPDLLCIAGYDGFFKKVNPALSKLLGYTPQELYSRPINDFVFEEDSEITAKNRRNIINGTVLLNFENRYVTKSGDIIWLSWTSIPVERSKLVYAIAKNITHKKRLDDDRNRLITTLTKINKELKQLNYTTSHDLRAPVNNLLVIFELLDQIKIQDQDTLEFIHMLRLSTGKLKDTLDKYVDALSQKEYLQVEVEELDMEVHFDKVLDSIKLLLVSSKAKVNRDFSELKRVKFNKSYLESIFLNLLTNSIKYAQPGCLPEITVSSRKLDGVEQLIFTDNGMGFDLEKVKDRIFGFQQKFHGHTDSKGIGLYLVYNHITSLGGQISIQSKVNEGSRFVISFKV</sequence>
<dbReference type="Gene3D" id="3.30.565.10">
    <property type="entry name" value="Histidine kinase-like ATPase, C-terminal domain"/>
    <property type="match status" value="1"/>
</dbReference>
<gene>
    <name evidence="8" type="ORF">ACFPFU_12560</name>
</gene>
<proteinExistence type="predicted"/>
<dbReference type="InterPro" id="IPR036097">
    <property type="entry name" value="HisK_dim/P_sf"/>
</dbReference>
<evidence type="ECO:0000259" key="6">
    <source>
        <dbReference type="PROSITE" id="PS50109"/>
    </source>
</evidence>
<protein>
    <recommendedName>
        <fullName evidence="2">histidine kinase</fullName>
        <ecNumber evidence="2">2.7.13.3</ecNumber>
    </recommendedName>
</protein>
<feature type="domain" description="Histidine kinase" evidence="6">
    <location>
        <begin position="151"/>
        <end position="363"/>
    </location>
</feature>
<comment type="catalytic activity">
    <reaction evidence="1">
        <text>ATP + protein L-histidine = ADP + protein N-phospho-L-histidine.</text>
        <dbReference type="EC" id="2.7.13.3"/>
    </reaction>
</comment>
<dbReference type="Pfam" id="PF02518">
    <property type="entry name" value="HATPase_c"/>
    <property type="match status" value="1"/>
</dbReference>
<accession>A0ABV9T1D0</accession>
<comment type="caution">
    <text evidence="8">The sequence shown here is derived from an EMBL/GenBank/DDBJ whole genome shotgun (WGS) entry which is preliminary data.</text>
</comment>
<dbReference type="NCBIfam" id="TIGR00229">
    <property type="entry name" value="sensory_box"/>
    <property type="match status" value="1"/>
</dbReference>
<dbReference type="PROSITE" id="PS50112">
    <property type="entry name" value="PAS"/>
    <property type="match status" value="1"/>
</dbReference>
<dbReference type="EMBL" id="JBHSJJ010000006">
    <property type="protein sequence ID" value="MFC4872523.1"/>
    <property type="molecule type" value="Genomic_DNA"/>
</dbReference>
<dbReference type="InterPro" id="IPR013655">
    <property type="entry name" value="PAS_fold_3"/>
</dbReference>
<evidence type="ECO:0000259" key="7">
    <source>
        <dbReference type="PROSITE" id="PS50112"/>
    </source>
</evidence>
<dbReference type="Gene3D" id="3.30.450.20">
    <property type="entry name" value="PAS domain"/>
    <property type="match status" value="1"/>
</dbReference>
<dbReference type="InterPro" id="IPR052162">
    <property type="entry name" value="Sensor_kinase/Photoreceptor"/>
</dbReference>
<feature type="domain" description="PAS" evidence="7">
    <location>
        <begin position="33"/>
        <end position="82"/>
    </location>
</feature>
<keyword evidence="9" id="KW-1185">Reference proteome</keyword>
<dbReference type="InterPro" id="IPR036890">
    <property type="entry name" value="HATPase_C_sf"/>
</dbReference>
<dbReference type="SUPFAM" id="SSF55874">
    <property type="entry name" value="ATPase domain of HSP90 chaperone/DNA topoisomerase II/histidine kinase"/>
    <property type="match status" value="1"/>
</dbReference>
<dbReference type="SUPFAM" id="SSF55785">
    <property type="entry name" value="PYP-like sensor domain (PAS domain)"/>
    <property type="match status" value="1"/>
</dbReference>
<dbReference type="CDD" id="cd00130">
    <property type="entry name" value="PAS"/>
    <property type="match status" value="1"/>
</dbReference>
<evidence type="ECO:0000256" key="3">
    <source>
        <dbReference type="ARBA" id="ARBA00022553"/>
    </source>
</evidence>
<dbReference type="SUPFAM" id="SSF47384">
    <property type="entry name" value="Homodimeric domain of signal transducing histidine kinase"/>
    <property type="match status" value="1"/>
</dbReference>
<dbReference type="Pfam" id="PF08447">
    <property type="entry name" value="PAS_3"/>
    <property type="match status" value="1"/>
</dbReference>
<evidence type="ECO:0000256" key="2">
    <source>
        <dbReference type="ARBA" id="ARBA00012438"/>
    </source>
</evidence>